<dbReference type="Proteomes" id="UP000324632">
    <property type="component" value="Chromosome 14"/>
</dbReference>
<name>A0A5A9NTL8_9TELE</name>
<dbReference type="InterPro" id="IPR036179">
    <property type="entry name" value="Ig-like_dom_sf"/>
</dbReference>
<dbReference type="AlphaFoldDB" id="A0A5A9NTL8"/>
<organism evidence="1 2">
    <name type="scientific">Triplophysa tibetana</name>
    <dbReference type="NCBI Taxonomy" id="1572043"/>
    <lineage>
        <taxon>Eukaryota</taxon>
        <taxon>Metazoa</taxon>
        <taxon>Chordata</taxon>
        <taxon>Craniata</taxon>
        <taxon>Vertebrata</taxon>
        <taxon>Euteleostomi</taxon>
        <taxon>Actinopterygii</taxon>
        <taxon>Neopterygii</taxon>
        <taxon>Teleostei</taxon>
        <taxon>Ostariophysi</taxon>
        <taxon>Cypriniformes</taxon>
        <taxon>Nemacheilidae</taxon>
        <taxon>Triplophysa</taxon>
    </lineage>
</organism>
<dbReference type="PANTHER" id="PTHR46013:SF4">
    <property type="entry name" value="B-CELL RECEPTOR CD22-RELATED"/>
    <property type="match status" value="1"/>
</dbReference>
<dbReference type="PANTHER" id="PTHR46013">
    <property type="entry name" value="VASCULAR CELL ADHESION MOLECULE 1"/>
    <property type="match status" value="1"/>
</dbReference>
<dbReference type="EMBL" id="SOYY01000014">
    <property type="protein sequence ID" value="KAA0712319.1"/>
    <property type="molecule type" value="Genomic_DNA"/>
</dbReference>
<accession>A0A5A9NTL8</accession>
<keyword evidence="2" id="KW-1185">Reference proteome</keyword>
<sequence length="355" mass="39293">MLWFSHKQKKNWRKSDEPEDIALDFDYSGRVKQHITNYHLDLTITDVRERDSGEYQLMFIMKDGVKHISSVTVNLTVTVLQVKIQSTEQRDQKVLSCQASCPLAENPLYVYWIKDGQYIQNVFTKSLSVSSSEYAADYCFSLDSKISSAPVCLSERCWHVTYASRRVCALVGSTVDIHSSYSHPTGYTVVNTFWHSRPAVRSRGTRTDSRAWDRACVSGTGRVLGTGRWLGTGHGLVTERGVLTERGLVIEHGLETECGLVSAVSERGLVTERGLVIERGLETECGLVSAVSERGLVTERGLVIERGLETECGLVSAVSERGLGAECGLVIECGLETECGLVSAVSEHGLMKDWC</sequence>
<dbReference type="InterPro" id="IPR013783">
    <property type="entry name" value="Ig-like_fold"/>
</dbReference>
<evidence type="ECO:0008006" key="3">
    <source>
        <dbReference type="Google" id="ProtNLM"/>
    </source>
</evidence>
<reference evidence="1 2" key="1">
    <citation type="journal article" date="2019" name="Mol. Ecol. Resour.">
        <title>Chromosome-level genome assembly of Triplophysa tibetana, a fish adapted to the harsh high-altitude environment of the Tibetan Plateau.</title>
        <authorList>
            <person name="Yang X."/>
            <person name="Liu H."/>
            <person name="Ma Z."/>
            <person name="Zou Y."/>
            <person name="Zou M."/>
            <person name="Mao Y."/>
            <person name="Li X."/>
            <person name="Wang H."/>
            <person name="Chen T."/>
            <person name="Wang W."/>
            <person name="Yang R."/>
        </authorList>
    </citation>
    <scope>NUCLEOTIDE SEQUENCE [LARGE SCALE GENOMIC DNA]</scope>
    <source>
        <strain evidence="1">TTIB1903HZAU</strain>
        <tissue evidence="1">Muscle</tissue>
    </source>
</reference>
<dbReference type="SUPFAM" id="SSF48726">
    <property type="entry name" value="Immunoglobulin"/>
    <property type="match status" value="1"/>
</dbReference>
<proteinExistence type="predicted"/>
<comment type="caution">
    <text evidence="1">The sequence shown here is derived from an EMBL/GenBank/DDBJ whole genome shotgun (WGS) entry which is preliminary data.</text>
</comment>
<protein>
    <recommendedName>
        <fullName evidence="3">Ig-like domain-containing protein</fullName>
    </recommendedName>
</protein>
<dbReference type="Gene3D" id="2.60.40.10">
    <property type="entry name" value="Immunoglobulins"/>
    <property type="match status" value="1"/>
</dbReference>
<gene>
    <name evidence="1" type="ORF">E1301_Tti018677</name>
</gene>
<evidence type="ECO:0000313" key="2">
    <source>
        <dbReference type="Proteomes" id="UP000324632"/>
    </source>
</evidence>
<evidence type="ECO:0000313" key="1">
    <source>
        <dbReference type="EMBL" id="KAA0712319.1"/>
    </source>
</evidence>